<sequence length="161" mass="16941">MPTSRAQDPDPAPETGRAFRIARDFVFEDAALGRLRYHLLRLTTVGLTRDEVEDVRELGRLAFDGADPAGCAARIRDRAGASRLAVAFVEIVERAEPDERGPVLVGAVLGAYASLGSVGSGEGTAAALLGAVGGAVVAASRFFVERRMQLEGLAVYLGAED</sequence>
<protein>
    <submittedName>
        <fullName evidence="1">Uncharacterized protein</fullName>
    </submittedName>
</protein>
<evidence type="ECO:0000313" key="1">
    <source>
        <dbReference type="EMBL" id="GAA1094050.1"/>
    </source>
</evidence>
<name>A0ABN1TPR6_9ACTN</name>
<dbReference type="EMBL" id="BAAALD010000040">
    <property type="protein sequence ID" value="GAA1094050.1"/>
    <property type="molecule type" value="Genomic_DNA"/>
</dbReference>
<comment type="caution">
    <text evidence="1">The sequence shown here is derived from an EMBL/GenBank/DDBJ whole genome shotgun (WGS) entry which is preliminary data.</text>
</comment>
<organism evidence="1 2">
    <name type="scientific">Kitasatospora arboriphila</name>
    <dbReference type="NCBI Taxonomy" id="258052"/>
    <lineage>
        <taxon>Bacteria</taxon>
        <taxon>Bacillati</taxon>
        <taxon>Actinomycetota</taxon>
        <taxon>Actinomycetes</taxon>
        <taxon>Kitasatosporales</taxon>
        <taxon>Streptomycetaceae</taxon>
        <taxon>Kitasatospora</taxon>
    </lineage>
</organism>
<dbReference type="Proteomes" id="UP001499987">
    <property type="component" value="Unassembled WGS sequence"/>
</dbReference>
<gene>
    <name evidence="1" type="ORF">GCM10009663_41960</name>
</gene>
<evidence type="ECO:0000313" key="2">
    <source>
        <dbReference type="Proteomes" id="UP001499987"/>
    </source>
</evidence>
<dbReference type="RefSeq" id="WP_344625193.1">
    <property type="nucleotide sequence ID" value="NZ_BAAALD010000040.1"/>
</dbReference>
<proteinExistence type="predicted"/>
<keyword evidence="2" id="KW-1185">Reference proteome</keyword>
<reference evidence="1 2" key="1">
    <citation type="journal article" date="2019" name="Int. J. Syst. Evol. Microbiol.">
        <title>The Global Catalogue of Microorganisms (GCM) 10K type strain sequencing project: providing services to taxonomists for standard genome sequencing and annotation.</title>
        <authorList>
            <consortium name="The Broad Institute Genomics Platform"/>
            <consortium name="The Broad Institute Genome Sequencing Center for Infectious Disease"/>
            <person name="Wu L."/>
            <person name="Ma J."/>
        </authorList>
    </citation>
    <scope>NUCLEOTIDE SEQUENCE [LARGE SCALE GENOMIC DNA]</scope>
    <source>
        <strain evidence="1 2">JCM 13002</strain>
    </source>
</reference>
<accession>A0ABN1TPR6</accession>